<dbReference type="SUPFAM" id="SSF56214">
    <property type="entry name" value="4'-phosphopantetheinyl transferase"/>
    <property type="match status" value="1"/>
</dbReference>
<gene>
    <name evidence="3" type="ORF">LALA0_S01e03532g</name>
</gene>
<proteinExistence type="predicted"/>
<evidence type="ECO:0000256" key="1">
    <source>
        <dbReference type="ARBA" id="ARBA00022679"/>
    </source>
</evidence>
<dbReference type="GO" id="GO:0005739">
    <property type="term" value="C:mitochondrion"/>
    <property type="evidence" value="ECO:0007669"/>
    <property type="project" value="EnsemblFungi"/>
</dbReference>
<dbReference type="RefSeq" id="XP_022626367.1">
    <property type="nucleotide sequence ID" value="XM_022774251.1"/>
</dbReference>
<dbReference type="InterPro" id="IPR008278">
    <property type="entry name" value="4-PPantetheinyl_Trfase_dom"/>
</dbReference>
<dbReference type="GeneID" id="34683495"/>
<dbReference type="GO" id="GO:0031108">
    <property type="term" value="P:holo-[acyl-carrier-protein] biosynthetic process"/>
    <property type="evidence" value="ECO:0007669"/>
    <property type="project" value="EnsemblFungi"/>
</dbReference>
<dbReference type="EMBL" id="LN736360">
    <property type="protein sequence ID" value="CEP60122.1"/>
    <property type="molecule type" value="Genomic_DNA"/>
</dbReference>
<dbReference type="HOGENOM" id="CLU_089696_4_1_1"/>
<protein>
    <submittedName>
        <fullName evidence="3">LALA0S01e03532g1_1</fullName>
    </submittedName>
</protein>
<evidence type="ECO:0000313" key="3">
    <source>
        <dbReference type="EMBL" id="CEP60122.1"/>
    </source>
</evidence>
<dbReference type="GO" id="GO:0000287">
    <property type="term" value="F:magnesium ion binding"/>
    <property type="evidence" value="ECO:0007669"/>
    <property type="project" value="InterPro"/>
</dbReference>
<feature type="domain" description="4'-phosphopantetheinyl transferase" evidence="2">
    <location>
        <begin position="21"/>
        <end position="101"/>
    </location>
</feature>
<accession>A0A0C7N0T1</accession>
<dbReference type="AlphaFoldDB" id="A0A0C7N0T1"/>
<dbReference type="GO" id="GO:0008897">
    <property type="term" value="F:holo-[acyl-carrier-protein] synthase activity"/>
    <property type="evidence" value="ECO:0007669"/>
    <property type="project" value="EnsemblFungi"/>
</dbReference>
<evidence type="ECO:0000313" key="4">
    <source>
        <dbReference type="Proteomes" id="UP000054304"/>
    </source>
</evidence>
<keyword evidence="4" id="KW-1185">Reference proteome</keyword>
<reference evidence="3 4" key="1">
    <citation type="submission" date="2014-12" db="EMBL/GenBank/DDBJ databases">
        <authorList>
            <person name="Neuveglise Cecile"/>
        </authorList>
    </citation>
    <scope>NUCLEOTIDE SEQUENCE [LARGE SCALE GENOMIC DNA]</scope>
    <source>
        <strain evidence="3 4">CBS 12615</strain>
    </source>
</reference>
<dbReference type="Pfam" id="PF01648">
    <property type="entry name" value="ACPS"/>
    <property type="match status" value="1"/>
</dbReference>
<name>A0A0C7N0T1_9SACH</name>
<evidence type="ECO:0000259" key="2">
    <source>
        <dbReference type="Pfam" id="PF01648"/>
    </source>
</evidence>
<keyword evidence="1" id="KW-0808">Transferase</keyword>
<sequence length="172" mass="19578">MSTCGLKLSTLLRGSRSNVLGIGTDIVHLPRFAKLMARDASIKDMRTNERVLSKFMHTVELSKLQRMREERYQEKALVQFVAGVWATKEAVYKSLSSRLDHDKTALPPAKYIYTQLCYKTNDSNGSPKVVIDPKLANVYPNFKQDFIEKTEFLLSLSHDDSYLVSFVCHVSV</sequence>
<dbReference type="InterPro" id="IPR037143">
    <property type="entry name" value="4-PPantetheinyl_Trfase_dom_sf"/>
</dbReference>
<dbReference type="Gene3D" id="3.90.470.20">
    <property type="entry name" value="4'-phosphopantetheinyl transferase domain"/>
    <property type="match status" value="1"/>
</dbReference>
<organism evidence="3 4">
    <name type="scientific">Lachancea lanzarotensis</name>
    <dbReference type="NCBI Taxonomy" id="1245769"/>
    <lineage>
        <taxon>Eukaryota</taxon>
        <taxon>Fungi</taxon>
        <taxon>Dikarya</taxon>
        <taxon>Ascomycota</taxon>
        <taxon>Saccharomycotina</taxon>
        <taxon>Saccharomycetes</taxon>
        <taxon>Saccharomycetales</taxon>
        <taxon>Saccharomycetaceae</taxon>
        <taxon>Lachancea</taxon>
    </lineage>
</organism>
<dbReference type="OrthoDB" id="15433at2759"/>
<dbReference type="Proteomes" id="UP000054304">
    <property type="component" value="Unassembled WGS sequence"/>
</dbReference>